<evidence type="ECO:0000313" key="4">
    <source>
        <dbReference type="EMBL" id="MFC3963810.1"/>
    </source>
</evidence>
<dbReference type="EMBL" id="JBHSAX010000014">
    <property type="protein sequence ID" value="MFC3963810.1"/>
    <property type="molecule type" value="Genomic_DNA"/>
</dbReference>
<keyword evidence="1" id="KW-0175">Coiled coil</keyword>
<feature type="region of interest" description="Disordered" evidence="2">
    <location>
        <begin position="361"/>
        <end position="381"/>
    </location>
</feature>
<keyword evidence="3" id="KW-1133">Transmembrane helix</keyword>
<proteinExistence type="predicted"/>
<evidence type="ECO:0000313" key="5">
    <source>
        <dbReference type="Proteomes" id="UP001595696"/>
    </source>
</evidence>
<feature type="transmembrane region" description="Helical" evidence="3">
    <location>
        <begin position="27"/>
        <end position="49"/>
    </location>
</feature>
<organism evidence="4 5">
    <name type="scientific">Nocardia jiangsuensis</name>
    <dbReference type="NCBI Taxonomy" id="1691563"/>
    <lineage>
        <taxon>Bacteria</taxon>
        <taxon>Bacillati</taxon>
        <taxon>Actinomycetota</taxon>
        <taxon>Actinomycetes</taxon>
        <taxon>Mycobacteriales</taxon>
        <taxon>Nocardiaceae</taxon>
        <taxon>Nocardia</taxon>
    </lineage>
</organism>
<evidence type="ECO:0000256" key="2">
    <source>
        <dbReference type="SAM" id="MobiDB-lite"/>
    </source>
</evidence>
<dbReference type="Pfam" id="PF14362">
    <property type="entry name" value="DUF4407"/>
    <property type="match status" value="1"/>
</dbReference>
<feature type="transmembrane region" description="Helical" evidence="3">
    <location>
        <begin position="55"/>
        <end position="73"/>
    </location>
</feature>
<protein>
    <submittedName>
        <fullName evidence="4">DUF4407 domain-containing protein</fullName>
    </submittedName>
</protein>
<evidence type="ECO:0000256" key="1">
    <source>
        <dbReference type="SAM" id="Coils"/>
    </source>
</evidence>
<feature type="coiled-coil region" evidence="1">
    <location>
        <begin position="195"/>
        <end position="229"/>
    </location>
</feature>
<dbReference type="Proteomes" id="UP001595696">
    <property type="component" value="Unassembled WGS sequence"/>
</dbReference>
<feature type="transmembrane region" description="Helical" evidence="3">
    <location>
        <begin position="94"/>
        <end position="114"/>
    </location>
</feature>
<keyword evidence="5" id="KW-1185">Reference proteome</keyword>
<reference evidence="5" key="1">
    <citation type="journal article" date="2019" name="Int. J. Syst. Evol. Microbiol.">
        <title>The Global Catalogue of Microorganisms (GCM) 10K type strain sequencing project: providing services to taxonomists for standard genome sequencing and annotation.</title>
        <authorList>
            <consortium name="The Broad Institute Genomics Platform"/>
            <consortium name="The Broad Institute Genome Sequencing Center for Infectious Disease"/>
            <person name="Wu L."/>
            <person name="Ma J."/>
        </authorList>
    </citation>
    <scope>NUCLEOTIDE SEQUENCE [LARGE SCALE GENOMIC DNA]</scope>
    <source>
        <strain evidence="5">CGMCC 4.7330</strain>
    </source>
</reference>
<keyword evidence="3" id="KW-0812">Transmembrane</keyword>
<feature type="transmembrane region" description="Helical" evidence="3">
    <location>
        <begin position="256"/>
        <end position="276"/>
    </location>
</feature>
<dbReference type="RefSeq" id="WP_378613547.1">
    <property type="nucleotide sequence ID" value="NZ_JBHSAX010000014.1"/>
</dbReference>
<accession>A0ABV8DUI3</accession>
<feature type="region of interest" description="Disordered" evidence="2">
    <location>
        <begin position="480"/>
        <end position="511"/>
    </location>
</feature>
<name>A0ABV8DUI3_9NOCA</name>
<keyword evidence="3" id="KW-0472">Membrane</keyword>
<evidence type="ECO:0000256" key="3">
    <source>
        <dbReference type="SAM" id="Phobius"/>
    </source>
</evidence>
<gene>
    <name evidence="4" type="ORF">ACFO0B_17605</name>
</gene>
<comment type="caution">
    <text evidence="4">The sequence shown here is derived from an EMBL/GenBank/DDBJ whole genome shotgun (WGS) entry which is preliminary data.</text>
</comment>
<sequence>MTVTGLFIRLGGAPADAPALPHERSGYVTTGVAVFGFALVAGGVTGAAAVPALPLAGAIAVGAAAAVFAALVGRACATARPGRMPDPLGTAGRALLAVSTGVVLAELAATVLFAGTVERTLDDRAQAAAESGPAVIAARTELELARAERIALDAALATARADIDTALVTARCEFNPGPGCPDTRITGVPGAGPEARTANELLADARARLATTEQRVPALDQRVRSAERELGTSAEAAVTDRGLGARASAMNERAALLPRLLCLLVFVALALLPLLLRRWRGDTTFDRRIAADLVRDRAEREADAAIAVRRAQTRTETERVRAEQELTAVRLVADADTAIDRERQRTRVIAAIGGLEIGITEPSPREAGPLPGDREGTPALPAGVTLEPVRVTGLPARTDPDAVRLPVLGTVPFSGTAVRLVRPFVPGVVADAIGTAAQPLRIAVRALEEMEEVTFTVRRTRAVRVGAVLEGRAEHPVVATVAPPYDPDPAGPGRHPALPEPKEPDAIAPAR</sequence>
<dbReference type="InterPro" id="IPR025519">
    <property type="entry name" value="DUF4407"/>
</dbReference>